<dbReference type="InterPro" id="IPR024185">
    <property type="entry name" value="FTHF_cligase-like_sf"/>
</dbReference>
<protein>
    <recommendedName>
        <fullName evidence="5">5-formyltetrahydrofolate cyclo-ligase</fullName>
        <ecNumber evidence="5">6.3.3.2</ecNumber>
    </recommendedName>
</protein>
<evidence type="ECO:0000256" key="3">
    <source>
        <dbReference type="ARBA" id="ARBA00022840"/>
    </source>
</evidence>
<keyword evidence="6" id="KW-0436">Ligase</keyword>
<dbReference type="PANTHER" id="PTHR23407">
    <property type="entry name" value="ATPASE INHIBITOR/5-FORMYLTETRAHYDROFOLATE CYCLO-LIGASE"/>
    <property type="match status" value="1"/>
</dbReference>
<dbReference type="SUPFAM" id="SSF100950">
    <property type="entry name" value="NagB/RpiA/CoA transferase-like"/>
    <property type="match status" value="1"/>
</dbReference>
<dbReference type="GO" id="GO:0009396">
    <property type="term" value="P:folic acid-containing compound biosynthetic process"/>
    <property type="evidence" value="ECO:0007669"/>
    <property type="project" value="TreeGrafter"/>
</dbReference>
<dbReference type="InterPro" id="IPR002698">
    <property type="entry name" value="FTHF_cligase"/>
</dbReference>
<name>A0A081C8J8_VECG1</name>
<dbReference type="eggNOG" id="COG0212">
    <property type="taxonomic scope" value="Bacteria"/>
</dbReference>
<dbReference type="GO" id="GO:0035999">
    <property type="term" value="P:tetrahydrofolate interconversion"/>
    <property type="evidence" value="ECO:0007669"/>
    <property type="project" value="TreeGrafter"/>
</dbReference>
<accession>A0A081C8J8</accession>
<dbReference type="HOGENOM" id="CLU_066245_2_2_0"/>
<keyword evidence="7" id="KW-1185">Reference proteome</keyword>
<dbReference type="Gene3D" id="3.40.50.10420">
    <property type="entry name" value="NagB/RpiA/CoA transferase-like"/>
    <property type="match status" value="1"/>
</dbReference>
<dbReference type="AlphaFoldDB" id="A0A081C8J8"/>
<comment type="catalytic activity">
    <reaction evidence="5">
        <text>(6S)-5-formyl-5,6,7,8-tetrahydrofolate + ATP = (6R)-5,10-methenyltetrahydrofolate + ADP + phosphate</text>
        <dbReference type="Rhea" id="RHEA:10488"/>
        <dbReference type="ChEBI" id="CHEBI:30616"/>
        <dbReference type="ChEBI" id="CHEBI:43474"/>
        <dbReference type="ChEBI" id="CHEBI:57455"/>
        <dbReference type="ChEBI" id="CHEBI:57457"/>
        <dbReference type="ChEBI" id="CHEBI:456216"/>
        <dbReference type="EC" id="6.3.3.2"/>
    </reaction>
</comment>
<evidence type="ECO:0000256" key="1">
    <source>
        <dbReference type="ARBA" id="ARBA00010638"/>
    </source>
</evidence>
<keyword evidence="5" id="KW-0460">Magnesium</keyword>
<sequence length="193" mass="21929">MNKPELRKFMRARLAALSPEDIQQKSQRITTHLFASDWWQQAEIVFAFCSMPGEVETRDLIQAALDQGKQVGLPRITGADLIFHHLTQIDQEFVQHSYGILEPAESWPVLNPCHLAGQRLLIITPGLAYSRQKYRLGRGKGFYDRFFANLNACSGVNAFRLGLCFSEQLLDNIPVRPYDLPVDAVITEQETLL</sequence>
<feature type="binding site" evidence="4">
    <location>
        <begin position="135"/>
        <end position="143"/>
    </location>
    <ligand>
        <name>ATP</name>
        <dbReference type="ChEBI" id="CHEBI:30616"/>
    </ligand>
</feature>
<evidence type="ECO:0000313" key="6">
    <source>
        <dbReference type="EMBL" id="GAK60903.1"/>
    </source>
</evidence>
<dbReference type="PIRSF" id="PIRSF006806">
    <property type="entry name" value="FTHF_cligase"/>
    <property type="match status" value="1"/>
</dbReference>
<dbReference type="NCBIfam" id="TIGR02727">
    <property type="entry name" value="MTHFS_bact"/>
    <property type="match status" value="1"/>
</dbReference>
<comment type="similarity">
    <text evidence="1 5">Belongs to the 5-formyltetrahydrofolate cyclo-ligase family.</text>
</comment>
<dbReference type="PANTHER" id="PTHR23407:SF1">
    <property type="entry name" value="5-FORMYLTETRAHYDROFOLATE CYCLO-LIGASE"/>
    <property type="match status" value="1"/>
</dbReference>
<gene>
    <name evidence="6" type="ORF">U27_00801</name>
</gene>
<feature type="binding site" evidence="4">
    <location>
        <begin position="3"/>
        <end position="7"/>
    </location>
    <ligand>
        <name>ATP</name>
        <dbReference type="ChEBI" id="CHEBI:30616"/>
    </ligand>
</feature>
<dbReference type="Proteomes" id="UP000030661">
    <property type="component" value="Unassembled WGS sequence"/>
</dbReference>
<keyword evidence="3 4" id="KW-0067">ATP-binding</keyword>
<feature type="binding site" evidence="4">
    <location>
        <position position="54"/>
    </location>
    <ligand>
        <name>substrate</name>
    </ligand>
</feature>
<dbReference type="GO" id="GO:0046872">
    <property type="term" value="F:metal ion binding"/>
    <property type="evidence" value="ECO:0007669"/>
    <property type="project" value="UniProtKB-KW"/>
</dbReference>
<keyword evidence="2 4" id="KW-0547">Nucleotide-binding</keyword>
<dbReference type="InterPro" id="IPR037171">
    <property type="entry name" value="NagB/RpiA_transferase-like"/>
</dbReference>
<evidence type="ECO:0000256" key="4">
    <source>
        <dbReference type="PIRSR" id="PIRSR006806-1"/>
    </source>
</evidence>
<evidence type="ECO:0000313" key="7">
    <source>
        <dbReference type="Proteomes" id="UP000030661"/>
    </source>
</evidence>
<dbReference type="Pfam" id="PF01812">
    <property type="entry name" value="5-FTHF_cyc-lig"/>
    <property type="match status" value="1"/>
</dbReference>
<evidence type="ECO:0000256" key="5">
    <source>
        <dbReference type="RuleBase" id="RU361279"/>
    </source>
</evidence>
<dbReference type="EC" id="6.3.3.2" evidence="5"/>
<dbReference type="STRING" id="1499967.U27_00801"/>
<organism evidence="6">
    <name type="scientific">Vecturithrix granuli</name>
    <dbReference type="NCBI Taxonomy" id="1499967"/>
    <lineage>
        <taxon>Bacteria</taxon>
        <taxon>Candidatus Moduliflexota</taxon>
        <taxon>Candidatus Vecturitrichia</taxon>
        <taxon>Candidatus Vecturitrichales</taxon>
        <taxon>Candidatus Vecturitrichaceae</taxon>
        <taxon>Candidatus Vecturithrix</taxon>
    </lineage>
</organism>
<dbReference type="GO" id="GO:0005524">
    <property type="term" value="F:ATP binding"/>
    <property type="evidence" value="ECO:0007669"/>
    <property type="project" value="UniProtKB-KW"/>
</dbReference>
<dbReference type="EMBL" id="DF820475">
    <property type="protein sequence ID" value="GAK60903.1"/>
    <property type="molecule type" value="Genomic_DNA"/>
</dbReference>
<dbReference type="GO" id="GO:0030272">
    <property type="term" value="F:5-formyltetrahydrofolate cyclo-ligase activity"/>
    <property type="evidence" value="ECO:0007669"/>
    <property type="project" value="UniProtKB-EC"/>
</dbReference>
<comment type="cofactor">
    <cofactor evidence="5">
        <name>Mg(2+)</name>
        <dbReference type="ChEBI" id="CHEBI:18420"/>
    </cofactor>
</comment>
<keyword evidence="5" id="KW-0479">Metal-binding</keyword>
<proteinExistence type="inferred from homology"/>
<evidence type="ECO:0000256" key="2">
    <source>
        <dbReference type="ARBA" id="ARBA00022741"/>
    </source>
</evidence>
<reference evidence="6" key="1">
    <citation type="journal article" date="2015" name="PeerJ">
        <title>First genomic representation of candidate bacterial phylum KSB3 points to enhanced environmental sensing as a trigger of wastewater bulking.</title>
        <authorList>
            <person name="Sekiguchi Y."/>
            <person name="Ohashi A."/>
            <person name="Parks D.H."/>
            <person name="Yamauchi T."/>
            <person name="Tyson G.W."/>
            <person name="Hugenholtz P."/>
        </authorList>
    </citation>
    <scope>NUCLEOTIDE SEQUENCE [LARGE SCALE GENOMIC DNA]</scope>
</reference>